<feature type="compositionally biased region" description="Low complexity" evidence="1">
    <location>
        <begin position="72"/>
        <end position="81"/>
    </location>
</feature>
<dbReference type="Proteomes" id="UP001159641">
    <property type="component" value="Unassembled WGS sequence"/>
</dbReference>
<accession>A0AB34H6S6</accession>
<feature type="compositionally biased region" description="Basic and acidic residues" evidence="1">
    <location>
        <begin position="15"/>
        <end position="32"/>
    </location>
</feature>
<name>A0AB34H6S6_ESCRO</name>
<dbReference type="AlphaFoldDB" id="A0AB34H6S6"/>
<gene>
    <name evidence="2" type="ORF">J1605_005875</name>
</gene>
<sequence length="129" mass="13411">MKFGEQGRSATDSPRLGHLDTGHRGGEGRPLEWSRVAGFVGPAGVRLRGPRVPSTSASPPPVPRGASGSGGTMFTSTGSSGLCEYRTPPSWLSPTHHTGYPLEEAGGSGDSRGCRRFGGRSAVPVPEPW</sequence>
<comment type="caution">
    <text evidence="2">The sequence shown here is derived from an EMBL/GenBank/DDBJ whole genome shotgun (WGS) entry which is preliminary data.</text>
</comment>
<keyword evidence="3" id="KW-1185">Reference proteome</keyword>
<evidence type="ECO:0000313" key="3">
    <source>
        <dbReference type="Proteomes" id="UP001159641"/>
    </source>
</evidence>
<protein>
    <submittedName>
        <fullName evidence="2">Uncharacterized protein</fullName>
    </submittedName>
</protein>
<evidence type="ECO:0000313" key="2">
    <source>
        <dbReference type="EMBL" id="KAJ8787289.1"/>
    </source>
</evidence>
<organism evidence="2 3">
    <name type="scientific">Eschrichtius robustus</name>
    <name type="common">California gray whale</name>
    <name type="synonym">Eschrichtius gibbosus</name>
    <dbReference type="NCBI Taxonomy" id="9764"/>
    <lineage>
        <taxon>Eukaryota</taxon>
        <taxon>Metazoa</taxon>
        <taxon>Chordata</taxon>
        <taxon>Craniata</taxon>
        <taxon>Vertebrata</taxon>
        <taxon>Euteleostomi</taxon>
        <taxon>Mammalia</taxon>
        <taxon>Eutheria</taxon>
        <taxon>Laurasiatheria</taxon>
        <taxon>Artiodactyla</taxon>
        <taxon>Whippomorpha</taxon>
        <taxon>Cetacea</taxon>
        <taxon>Mysticeti</taxon>
        <taxon>Eschrichtiidae</taxon>
        <taxon>Eschrichtius</taxon>
    </lineage>
</organism>
<dbReference type="EMBL" id="JAIQCJ010001822">
    <property type="protein sequence ID" value="KAJ8787289.1"/>
    <property type="molecule type" value="Genomic_DNA"/>
</dbReference>
<reference evidence="2 3" key="1">
    <citation type="submission" date="2022-11" db="EMBL/GenBank/DDBJ databases">
        <title>Whole genome sequence of Eschrichtius robustus ER-17-0199.</title>
        <authorList>
            <person name="Bruniche-Olsen A."/>
            <person name="Black A.N."/>
            <person name="Fields C.J."/>
            <person name="Walden K."/>
            <person name="Dewoody J.A."/>
        </authorList>
    </citation>
    <scope>NUCLEOTIDE SEQUENCE [LARGE SCALE GENOMIC DNA]</scope>
    <source>
        <strain evidence="2">ER-17-0199</strain>
        <tissue evidence="2">Blubber</tissue>
    </source>
</reference>
<proteinExistence type="predicted"/>
<feature type="region of interest" description="Disordered" evidence="1">
    <location>
        <begin position="1"/>
        <end position="129"/>
    </location>
</feature>
<evidence type="ECO:0000256" key="1">
    <source>
        <dbReference type="SAM" id="MobiDB-lite"/>
    </source>
</evidence>